<proteinExistence type="predicted"/>
<keyword evidence="2" id="KW-1185">Reference proteome</keyword>
<dbReference type="EMBL" id="LR596614">
    <property type="protein sequence ID" value="VUE36027.1"/>
    <property type="molecule type" value="Genomic_DNA"/>
</dbReference>
<dbReference type="Proteomes" id="UP000320157">
    <property type="component" value="Segment"/>
</dbReference>
<protein>
    <recommendedName>
        <fullName evidence="3">Tail fiber protein</fullName>
    </recommendedName>
</protein>
<gene>
    <name evidence="1" type="ORF">SLUR29_00059</name>
</gene>
<reference evidence="1 2" key="1">
    <citation type="submission" date="2019-06" db="EMBL/GenBank/DDBJ databases">
        <authorList>
            <person name="Redgwell R T."/>
            <person name="Michniewski S."/>
            <person name="Millard A."/>
        </authorList>
    </citation>
    <scope>NUCLEOTIDE SEQUENCE [LARGE SCALE GENOMIC DNA]</scope>
</reference>
<evidence type="ECO:0008006" key="3">
    <source>
        <dbReference type="Google" id="ProtNLM"/>
    </source>
</evidence>
<evidence type="ECO:0000313" key="2">
    <source>
        <dbReference type="Proteomes" id="UP000320157"/>
    </source>
</evidence>
<organism evidence="1 2">
    <name type="scientific">Escherichia phage vB_Eco_SLUR29</name>
    <dbReference type="NCBI Taxonomy" id="2585737"/>
    <lineage>
        <taxon>Viruses</taxon>
        <taxon>Duplodnaviria</taxon>
        <taxon>Heunggongvirae</taxon>
        <taxon>Uroviricota</taxon>
        <taxon>Caudoviricetes</taxon>
        <taxon>Drexlerviridae</taxon>
        <taxon>Tempevirinae</taxon>
        <taxon>Warwickvirus</taxon>
        <taxon>Warwickvirus SLUR29</taxon>
    </lineage>
</organism>
<name>A0A509ELM1_9CAUD</name>
<evidence type="ECO:0000313" key="1">
    <source>
        <dbReference type="EMBL" id="VUE36027.1"/>
    </source>
</evidence>
<accession>A0A509ELM1</accession>
<sequence>MAEYGISTWDANGKYNNYGIKPSVVVGMFSLSTGQVSGSYTFNVPSGYKLSYAISLDEGSSAGDRRKITISGNKITISNAGSSIGADIWPTTKCDVVVFLETA</sequence>